<name>A0ABN5KS67_9ACTN</name>
<feature type="region of interest" description="Disordered" evidence="1">
    <location>
        <begin position="1"/>
        <end position="20"/>
    </location>
</feature>
<dbReference type="Proteomes" id="UP000245051">
    <property type="component" value="Chromosome"/>
</dbReference>
<evidence type="ECO:0000313" key="3">
    <source>
        <dbReference type="Proteomes" id="UP000245051"/>
    </source>
</evidence>
<feature type="compositionally biased region" description="Low complexity" evidence="1">
    <location>
        <begin position="8"/>
        <end position="20"/>
    </location>
</feature>
<gene>
    <name evidence="2" type="ORF">DDQ41_20895</name>
</gene>
<sequence length="85" mass="8620">MSGVRCGASQGAASASSWASVDSATQRFAEPAVGVATGRTSPDAALPSSVTYLPARLCSRCAARSLDHPRWRSPCGTAAPVRCGP</sequence>
<protein>
    <submittedName>
        <fullName evidence="2">Uncharacterized protein</fullName>
    </submittedName>
</protein>
<accession>A0ABN5KS67</accession>
<organism evidence="2 3">
    <name type="scientific">Streptomyces spongiicola</name>
    <dbReference type="NCBI Taxonomy" id="1690221"/>
    <lineage>
        <taxon>Bacteria</taxon>
        <taxon>Bacillati</taxon>
        <taxon>Actinomycetota</taxon>
        <taxon>Actinomycetes</taxon>
        <taxon>Kitasatosporales</taxon>
        <taxon>Streptomycetaceae</taxon>
        <taxon>Streptomyces</taxon>
    </lineage>
</organism>
<proteinExistence type="predicted"/>
<keyword evidence="3" id="KW-1185">Reference proteome</keyword>
<evidence type="ECO:0000313" key="2">
    <source>
        <dbReference type="EMBL" id="AWK10959.1"/>
    </source>
</evidence>
<evidence type="ECO:0000256" key="1">
    <source>
        <dbReference type="SAM" id="MobiDB-lite"/>
    </source>
</evidence>
<reference evidence="2 3" key="1">
    <citation type="submission" date="2018-05" db="EMBL/GenBank/DDBJ databases">
        <title>Complete genome sequence of the Type Strain of Streptomyces spongiicola HNM0071, the producer of staurosporine.</title>
        <authorList>
            <person name="Zhou S."/>
            <person name="Huang X."/>
        </authorList>
    </citation>
    <scope>NUCLEOTIDE SEQUENCE [LARGE SCALE GENOMIC DNA]</scope>
    <source>
        <strain evidence="2 3">HNM0071</strain>
    </source>
</reference>
<dbReference type="EMBL" id="CP029254">
    <property type="protein sequence ID" value="AWK10959.1"/>
    <property type="molecule type" value="Genomic_DNA"/>
</dbReference>